<dbReference type="NCBIfam" id="NF004846">
    <property type="entry name" value="PRK06197.1"/>
    <property type="match status" value="1"/>
</dbReference>
<dbReference type="RefSeq" id="WP_343773850.1">
    <property type="nucleotide sequence ID" value="NZ_BAAADV010000003.1"/>
</dbReference>
<dbReference type="InterPro" id="IPR036291">
    <property type="entry name" value="NAD(P)-bd_dom_sf"/>
</dbReference>
<proteinExistence type="predicted"/>
<organism evidence="2 3">
    <name type="scientific">Natronoarchaeum mannanilyticum</name>
    <dbReference type="NCBI Taxonomy" id="926360"/>
    <lineage>
        <taxon>Archaea</taxon>
        <taxon>Methanobacteriati</taxon>
        <taxon>Methanobacteriota</taxon>
        <taxon>Stenosarchaea group</taxon>
        <taxon>Halobacteria</taxon>
        <taxon>Halobacteriales</taxon>
        <taxon>Natronoarchaeaceae</taxon>
    </lineage>
</organism>
<dbReference type="GO" id="GO:0016491">
    <property type="term" value="F:oxidoreductase activity"/>
    <property type="evidence" value="ECO:0007669"/>
    <property type="project" value="UniProtKB-KW"/>
</dbReference>
<name>A0AAV3TAF5_9EURY</name>
<protein>
    <submittedName>
        <fullName evidence="2">Oxidoreductase</fullName>
    </submittedName>
</protein>
<dbReference type="Proteomes" id="UP001500420">
    <property type="component" value="Unassembled WGS sequence"/>
</dbReference>
<dbReference type="PRINTS" id="PR00081">
    <property type="entry name" value="GDHRDH"/>
</dbReference>
<dbReference type="PANTHER" id="PTHR43157:SF31">
    <property type="entry name" value="PHOSPHATIDYLINOSITOL-GLYCAN BIOSYNTHESIS CLASS F PROTEIN"/>
    <property type="match status" value="1"/>
</dbReference>
<accession>A0AAV3TAF5</accession>
<reference evidence="2 3" key="1">
    <citation type="journal article" date="2019" name="Int. J. Syst. Evol. Microbiol.">
        <title>The Global Catalogue of Microorganisms (GCM) 10K type strain sequencing project: providing services to taxonomists for standard genome sequencing and annotation.</title>
        <authorList>
            <consortium name="The Broad Institute Genomics Platform"/>
            <consortium name="The Broad Institute Genome Sequencing Center for Infectious Disease"/>
            <person name="Wu L."/>
            <person name="Ma J."/>
        </authorList>
    </citation>
    <scope>NUCLEOTIDE SEQUENCE [LARGE SCALE GENOMIC DNA]</scope>
    <source>
        <strain evidence="2 3">JCM 16328</strain>
    </source>
</reference>
<evidence type="ECO:0000313" key="3">
    <source>
        <dbReference type="Proteomes" id="UP001500420"/>
    </source>
</evidence>
<sequence length="325" mass="35460">MSDDQWTSERMPDLSGDTVVVTGANSGLGFAATREFARKGARVVMACRTVDRGEDARAEIEAAVPAASLSVVECDLGDRSSIRAFAEKFRDRHDALDILCNNAGVMAIPYRETADGIERQFGVNHLGHFALTGYLLHSLRQSEGQSRVVTQSSGLHERGELDVERVRRRARRDGDPDDYDRWDAYARSKLANVLFAYELDRRLDATGADVVSAACHPGYAATNLQTRGAEMSGSTVKRWLQTAANRLFAQSADDGALPMLYAATAEDVQGGEYVGPGGFMNMRGAPERQRSSELSYDRALAAELWAASEELTGVTYDLERPASTP</sequence>
<dbReference type="Pfam" id="PF00106">
    <property type="entry name" value="adh_short"/>
    <property type="match status" value="1"/>
</dbReference>
<gene>
    <name evidence="2" type="ORF">GCM10009020_19950</name>
</gene>
<dbReference type="InterPro" id="IPR002347">
    <property type="entry name" value="SDR_fam"/>
</dbReference>
<comment type="caution">
    <text evidence="2">The sequence shown here is derived from an EMBL/GenBank/DDBJ whole genome shotgun (WGS) entry which is preliminary data.</text>
</comment>
<dbReference type="SUPFAM" id="SSF51735">
    <property type="entry name" value="NAD(P)-binding Rossmann-fold domains"/>
    <property type="match status" value="1"/>
</dbReference>
<dbReference type="Gene3D" id="3.40.50.720">
    <property type="entry name" value="NAD(P)-binding Rossmann-like Domain"/>
    <property type="match status" value="1"/>
</dbReference>
<dbReference type="AlphaFoldDB" id="A0AAV3TAF5"/>
<evidence type="ECO:0000313" key="2">
    <source>
        <dbReference type="EMBL" id="GAA0673057.1"/>
    </source>
</evidence>
<evidence type="ECO:0000256" key="1">
    <source>
        <dbReference type="ARBA" id="ARBA00023002"/>
    </source>
</evidence>
<keyword evidence="1" id="KW-0560">Oxidoreductase</keyword>
<keyword evidence="3" id="KW-1185">Reference proteome</keyword>
<dbReference type="EMBL" id="BAAADV010000003">
    <property type="protein sequence ID" value="GAA0673057.1"/>
    <property type="molecule type" value="Genomic_DNA"/>
</dbReference>
<dbReference type="CDD" id="cd05327">
    <property type="entry name" value="retinol-DH_like_SDR_c_like"/>
    <property type="match status" value="1"/>
</dbReference>
<dbReference type="PANTHER" id="PTHR43157">
    <property type="entry name" value="PHOSPHATIDYLINOSITOL-GLYCAN BIOSYNTHESIS CLASS F PROTEIN-RELATED"/>
    <property type="match status" value="1"/>
</dbReference>